<dbReference type="InterPro" id="IPR029024">
    <property type="entry name" value="TerB-like"/>
</dbReference>
<dbReference type="InterPro" id="IPR025266">
    <property type="entry name" value="TerB_N"/>
</dbReference>
<feature type="region of interest" description="Disordered" evidence="1">
    <location>
        <begin position="845"/>
        <end position="878"/>
    </location>
</feature>
<feature type="compositionally biased region" description="Low complexity" evidence="1">
    <location>
        <begin position="934"/>
        <end position="956"/>
    </location>
</feature>
<dbReference type="CDD" id="cd07176">
    <property type="entry name" value="terB"/>
    <property type="match status" value="1"/>
</dbReference>
<dbReference type="Pfam" id="PF05099">
    <property type="entry name" value="TerB"/>
    <property type="match status" value="1"/>
</dbReference>
<protein>
    <submittedName>
        <fullName evidence="5">Tellurite resistance protein TerB</fullName>
    </submittedName>
</protein>
<name>A0A494Y7M1_9BURK</name>
<dbReference type="Proteomes" id="UP000270342">
    <property type="component" value="Unassembled WGS sequence"/>
</dbReference>
<keyword evidence="6" id="KW-1185">Reference proteome</keyword>
<reference evidence="5 6" key="1">
    <citation type="submission" date="2018-10" db="EMBL/GenBank/DDBJ databases">
        <title>Robbsia sp. DHC34, isolated from soil.</title>
        <authorList>
            <person name="Gao Z.-H."/>
            <person name="Qiu L.-H."/>
        </authorList>
    </citation>
    <scope>NUCLEOTIDE SEQUENCE [LARGE SCALE GENOMIC DNA]</scope>
    <source>
        <strain evidence="5 6">DHC34</strain>
    </source>
</reference>
<dbReference type="EMBL" id="RBZU01000004">
    <property type="protein sequence ID" value="RKP55920.1"/>
    <property type="molecule type" value="Genomic_DNA"/>
</dbReference>
<gene>
    <name evidence="5" type="ORF">D7S86_12015</name>
</gene>
<evidence type="ECO:0000313" key="6">
    <source>
        <dbReference type="Proteomes" id="UP000270342"/>
    </source>
</evidence>
<dbReference type="SUPFAM" id="SSF158682">
    <property type="entry name" value="TerB-like"/>
    <property type="match status" value="1"/>
</dbReference>
<evidence type="ECO:0000259" key="4">
    <source>
        <dbReference type="Pfam" id="PF15615"/>
    </source>
</evidence>
<accession>A0A494Y7M1</accession>
<comment type="caution">
    <text evidence="5">The sequence shown here is derived from an EMBL/GenBank/DDBJ whole genome shotgun (WGS) entry which is preliminary data.</text>
</comment>
<feature type="compositionally biased region" description="Basic residues" evidence="1">
    <location>
        <begin position="249"/>
        <end position="258"/>
    </location>
</feature>
<dbReference type="Gene3D" id="1.10.3680.10">
    <property type="entry name" value="TerB-like"/>
    <property type="match status" value="1"/>
</dbReference>
<sequence>MRRTVRRAINDLHGRADLALARAEPDHEATTAIAFVDGPDLPRYDERVLSARYRPIEPHGVQPHARQRRDRLIGDVVARLRGGIALCLFVVRARGKFPEHAAFVDLDLARRDIERAHVNRCGRGAERGRLFGQRRHMTARAAGHERAAQYERRADMTNHLAHPQIPRHRHADSLFDTSLCHDCAKPAMTACRSTFGHRGSAHAFDPSLVRFDARTGNRSEYRRADPGNPSRSYVARCHDDVAPGEHSPRKGASRRAPHRGAQGPAPQHTPTSGPIIAGMCSDFVPPAAGSPADLTALAPNALPTPGTMLRADGARWIARDRRVVVAGTTIEGGLFYLDDIGAPEPAALDSPVVVSALDIADVGAVARTDRETGPTAAWLDYKALSPAQRRVFIDWLASDRRAREIPTAYLNLYLYGLERRVLVDGAHGAIDAAEFDTLFGELRRLLTLSTDWAFLTHVENLIESATVLRAAPTRLYRTEPIVRTTRGYQVPFSVRVAFGQAAVDDAPVSAEWAYAWASLDSAITRKPPLSRIPETFRLLFTQRYRTRLHEGLRVAPNRTRLTFPETAFPALRERDVPESVGALPDLSAVTLPRARLQQLVNDCATALAPYGRYLARNPASNGTLDAALLLAPALWPESLRKPLDALVATTREGLELTRFGDLLATFRTPAGLSREKIVTFVGVLGQAGVGIEPDIRTGARTPRAEDRVALFAIDPATRLIDEDCAYLTAALMIDVAATLAMADGEATHPELTLMHHQIEHAMHLSPAQQQRLKARLAVQISAPQPLALLKKRLEPLSPDARHVLAAFLVQTANADGTVTPPEVRLLEKIYTMLDLDTRQLYSDLHQDASTSSPRGARSGMPAREGARDRTRDDRTRAPLTLDADRIAALQAETAHVSALLAQVFAQDADDLDTPALDDAPDTFVDTHAAIADSTASVSSAAASTDDLDTSDAVATSRAPDAPDTLEAADAPASIDAGSADRLGLDDAHLTFLRLLVTRPRWSREDLANAAADLDLLLDGAIEQVNEASLDHWDAPLTDGDDPVEINQELAQRLAA</sequence>
<evidence type="ECO:0000256" key="1">
    <source>
        <dbReference type="SAM" id="MobiDB-lite"/>
    </source>
</evidence>
<dbReference type="AlphaFoldDB" id="A0A494Y7M1"/>
<feature type="domain" description="TerB-C" evidence="4">
    <location>
        <begin position="871"/>
        <end position="1053"/>
    </location>
</feature>
<feature type="domain" description="TerB N-terminal" evidence="3">
    <location>
        <begin position="321"/>
        <end position="526"/>
    </location>
</feature>
<dbReference type="Pfam" id="PF13208">
    <property type="entry name" value="TerB_N"/>
    <property type="match status" value="1"/>
</dbReference>
<feature type="region of interest" description="Disordered" evidence="1">
    <location>
        <begin position="240"/>
        <end position="272"/>
    </location>
</feature>
<feature type="compositionally biased region" description="Basic and acidic residues" evidence="1">
    <location>
        <begin position="864"/>
        <end position="876"/>
    </location>
</feature>
<feature type="region of interest" description="Disordered" evidence="1">
    <location>
        <begin position="934"/>
        <end position="965"/>
    </location>
</feature>
<dbReference type="InterPro" id="IPR007791">
    <property type="entry name" value="DjlA_N"/>
</dbReference>
<evidence type="ECO:0000259" key="2">
    <source>
        <dbReference type="Pfam" id="PF05099"/>
    </source>
</evidence>
<evidence type="ECO:0000259" key="3">
    <source>
        <dbReference type="Pfam" id="PF13208"/>
    </source>
</evidence>
<evidence type="ECO:0000313" key="5">
    <source>
        <dbReference type="EMBL" id="RKP55920.1"/>
    </source>
</evidence>
<organism evidence="5 6">
    <name type="scientific">Pararobbsia silviterrae</name>
    <dbReference type="NCBI Taxonomy" id="1792498"/>
    <lineage>
        <taxon>Bacteria</taxon>
        <taxon>Pseudomonadati</taxon>
        <taxon>Pseudomonadota</taxon>
        <taxon>Betaproteobacteria</taxon>
        <taxon>Burkholderiales</taxon>
        <taxon>Burkholderiaceae</taxon>
        <taxon>Pararobbsia</taxon>
    </lineage>
</organism>
<dbReference type="Pfam" id="PF15615">
    <property type="entry name" value="TerB_C"/>
    <property type="match status" value="1"/>
</dbReference>
<proteinExistence type="predicted"/>
<dbReference type="InterPro" id="IPR028932">
    <property type="entry name" value="TerB-C"/>
</dbReference>
<feature type="domain" description="Co-chaperone DjlA N-terminal" evidence="2">
    <location>
        <begin position="735"/>
        <end position="840"/>
    </location>
</feature>